<feature type="transmembrane region" description="Helical" evidence="5">
    <location>
        <begin position="6"/>
        <end position="32"/>
    </location>
</feature>
<dbReference type="AlphaFoldDB" id="A0A0B2VJH6"/>
<feature type="transmembrane region" description="Helical" evidence="5">
    <location>
        <begin position="44"/>
        <end position="68"/>
    </location>
</feature>
<evidence type="ECO:0000256" key="5">
    <source>
        <dbReference type="SAM" id="Phobius"/>
    </source>
</evidence>
<evidence type="ECO:0000256" key="4">
    <source>
        <dbReference type="ARBA" id="ARBA00023136"/>
    </source>
</evidence>
<dbReference type="PANTHER" id="PTHR23360">
    <property type="entry name" value="G-PROTEIN COUPLED RECEPTORS FAMILY 1 PROFILE DOMAIN-CONTAINING PROTEIN-RELATED"/>
    <property type="match status" value="1"/>
</dbReference>
<reference evidence="7 8" key="1">
    <citation type="submission" date="2014-11" db="EMBL/GenBank/DDBJ databases">
        <title>Genetic blueprint of the zoonotic pathogen Toxocara canis.</title>
        <authorList>
            <person name="Zhu X.-Q."/>
            <person name="Korhonen P.K."/>
            <person name="Cai H."/>
            <person name="Young N.D."/>
            <person name="Nejsum P."/>
            <person name="von Samson-Himmelstjerna G."/>
            <person name="Boag P.R."/>
            <person name="Tan P."/>
            <person name="Li Q."/>
            <person name="Min J."/>
            <person name="Yang Y."/>
            <person name="Wang X."/>
            <person name="Fang X."/>
            <person name="Hall R.S."/>
            <person name="Hofmann A."/>
            <person name="Sternberg P.W."/>
            <person name="Jex A.R."/>
            <person name="Gasser R.B."/>
        </authorList>
    </citation>
    <scope>NUCLEOTIDE SEQUENCE [LARGE SCALE GENOMIC DNA]</scope>
    <source>
        <strain evidence="7">PN_DK_2014</strain>
    </source>
</reference>
<protein>
    <recommendedName>
        <fullName evidence="6">G-protein coupled receptors family 1 profile domain-containing protein</fullName>
    </recommendedName>
</protein>
<evidence type="ECO:0000313" key="7">
    <source>
        <dbReference type="EMBL" id="KHN83641.1"/>
    </source>
</evidence>
<dbReference type="PRINTS" id="PR00237">
    <property type="entry name" value="GPCRRHODOPSN"/>
</dbReference>
<feature type="domain" description="G-protein coupled receptors family 1 profile" evidence="6">
    <location>
        <begin position="24"/>
        <end position="222"/>
    </location>
</feature>
<evidence type="ECO:0000256" key="1">
    <source>
        <dbReference type="ARBA" id="ARBA00004370"/>
    </source>
</evidence>
<dbReference type="Pfam" id="PF10320">
    <property type="entry name" value="7TM_GPCR_Srsx"/>
    <property type="match status" value="1"/>
</dbReference>
<dbReference type="InterPro" id="IPR019424">
    <property type="entry name" value="7TM_GPCR_Srsx"/>
</dbReference>
<evidence type="ECO:0000256" key="2">
    <source>
        <dbReference type="ARBA" id="ARBA00022692"/>
    </source>
</evidence>
<keyword evidence="3 5" id="KW-1133">Transmembrane helix</keyword>
<dbReference type="OrthoDB" id="5820127at2759"/>
<dbReference type="PROSITE" id="PS50262">
    <property type="entry name" value="G_PROTEIN_RECEP_F1_2"/>
    <property type="match status" value="1"/>
</dbReference>
<dbReference type="Proteomes" id="UP000031036">
    <property type="component" value="Unassembled WGS sequence"/>
</dbReference>
<dbReference type="PANTHER" id="PTHR23360:SF5">
    <property type="entry name" value="G-PROTEIN COUPLED RECEPTORS FAMILY 1 PROFILE DOMAIN-CONTAINING PROTEIN"/>
    <property type="match status" value="1"/>
</dbReference>
<dbReference type="OMA" id="WVSTTTA"/>
<sequence length="298" mass="33230">MNADIAARAFISLFLALSVIGITGNTLLVYATVKSKRLRNACNIYIAIIAFCSIFHQLSHIVPSYLLYSRVYFFRLLDCILIQAIPNVCLNTSTFLILTIAIDRLFLVFSPLGYYRTNKSLYVKIMLIPPIVYGVGQLAFAVATAFEAPTQPVICVVVAIFSGTSALLFPYIDSSIYILVIISYLILWCKVKSKSLLHAGQLPDKMLKSVVIITCFATLNWIISVSASIVKEIFKLNTMESFCLDLAAGVTMNIDMAIHCLVFYKFSDDYRNALRSALQLSSNRQVKPFIWSAPIVNT</sequence>
<keyword evidence="2 5" id="KW-0812">Transmembrane</keyword>
<organism evidence="7 8">
    <name type="scientific">Toxocara canis</name>
    <name type="common">Canine roundworm</name>
    <dbReference type="NCBI Taxonomy" id="6265"/>
    <lineage>
        <taxon>Eukaryota</taxon>
        <taxon>Metazoa</taxon>
        <taxon>Ecdysozoa</taxon>
        <taxon>Nematoda</taxon>
        <taxon>Chromadorea</taxon>
        <taxon>Rhabditida</taxon>
        <taxon>Spirurina</taxon>
        <taxon>Ascaridomorpha</taxon>
        <taxon>Ascaridoidea</taxon>
        <taxon>Toxocaridae</taxon>
        <taxon>Toxocara</taxon>
    </lineage>
</organism>
<feature type="transmembrane region" description="Helical" evidence="5">
    <location>
        <begin position="166"/>
        <end position="189"/>
    </location>
</feature>
<proteinExistence type="predicted"/>
<comment type="subcellular location">
    <subcellularLocation>
        <location evidence="1">Membrane</location>
    </subcellularLocation>
</comment>
<dbReference type="STRING" id="6265.A0A0B2VJH6"/>
<evidence type="ECO:0000256" key="3">
    <source>
        <dbReference type="ARBA" id="ARBA00022989"/>
    </source>
</evidence>
<dbReference type="Gene3D" id="1.20.1070.10">
    <property type="entry name" value="Rhodopsin 7-helix transmembrane proteins"/>
    <property type="match status" value="1"/>
</dbReference>
<feature type="transmembrane region" description="Helical" evidence="5">
    <location>
        <begin position="210"/>
        <end position="234"/>
    </location>
</feature>
<dbReference type="InterPro" id="IPR017452">
    <property type="entry name" value="GPCR_Rhodpsn_7TM"/>
</dbReference>
<dbReference type="SMART" id="SM01381">
    <property type="entry name" value="7TM_GPCR_Srsx"/>
    <property type="match status" value="1"/>
</dbReference>
<feature type="transmembrane region" description="Helical" evidence="5">
    <location>
        <begin position="127"/>
        <end position="146"/>
    </location>
</feature>
<dbReference type="EMBL" id="JPKZ01001175">
    <property type="protein sequence ID" value="KHN83641.1"/>
    <property type="molecule type" value="Genomic_DNA"/>
</dbReference>
<evidence type="ECO:0000259" key="6">
    <source>
        <dbReference type="PROSITE" id="PS50262"/>
    </source>
</evidence>
<dbReference type="InterPro" id="IPR000276">
    <property type="entry name" value="GPCR_Rhodpsn"/>
</dbReference>
<keyword evidence="8" id="KW-1185">Reference proteome</keyword>
<keyword evidence="4 5" id="KW-0472">Membrane</keyword>
<dbReference type="GO" id="GO:0016020">
    <property type="term" value="C:membrane"/>
    <property type="evidence" value="ECO:0007669"/>
    <property type="project" value="UniProtKB-SubCell"/>
</dbReference>
<comment type="caution">
    <text evidence="7">The sequence shown here is derived from an EMBL/GenBank/DDBJ whole genome shotgun (WGS) entry which is preliminary data.</text>
</comment>
<dbReference type="InterPro" id="IPR047130">
    <property type="entry name" value="7TM_GPCR_Srsx_nematod"/>
</dbReference>
<gene>
    <name evidence="7" type="ORF">Tcan_00200</name>
</gene>
<evidence type="ECO:0000313" key="8">
    <source>
        <dbReference type="Proteomes" id="UP000031036"/>
    </source>
</evidence>
<name>A0A0B2VJH6_TOXCA</name>
<dbReference type="SUPFAM" id="SSF81321">
    <property type="entry name" value="Family A G protein-coupled receptor-like"/>
    <property type="match status" value="1"/>
</dbReference>
<dbReference type="GO" id="GO:0004930">
    <property type="term" value="F:G protein-coupled receptor activity"/>
    <property type="evidence" value="ECO:0007669"/>
    <property type="project" value="InterPro"/>
</dbReference>
<accession>A0A0B2VJH6</accession>
<feature type="transmembrane region" description="Helical" evidence="5">
    <location>
        <begin position="246"/>
        <end position="266"/>
    </location>
</feature>